<keyword evidence="4" id="KW-1185">Reference proteome</keyword>
<dbReference type="PANTHER" id="PTHR41158:SF2">
    <property type="entry name" value="AGAP010294-PA"/>
    <property type="match status" value="1"/>
</dbReference>
<protein>
    <submittedName>
        <fullName evidence="3">Uncharacterized protein</fullName>
    </submittedName>
</protein>
<feature type="signal peptide" evidence="2">
    <location>
        <begin position="1"/>
        <end position="18"/>
    </location>
</feature>
<proteinExistence type="predicted"/>
<gene>
    <name evidence="3" type="ORF">Fcan01_05951</name>
</gene>
<dbReference type="EMBL" id="LNIX01000002">
    <property type="protein sequence ID" value="OXA60422.1"/>
    <property type="molecule type" value="Genomic_DNA"/>
</dbReference>
<feature type="compositionally biased region" description="Gly residues" evidence="1">
    <location>
        <begin position="110"/>
        <end position="131"/>
    </location>
</feature>
<evidence type="ECO:0000313" key="3">
    <source>
        <dbReference type="EMBL" id="OXA60422.1"/>
    </source>
</evidence>
<feature type="region of interest" description="Disordered" evidence="1">
    <location>
        <begin position="24"/>
        <end position="71"/>
    </location>
</feature>
<sequence>MPVFLVVFLGVTCRLTSAAQPAYNHSGAANKQGQSASLGKDRTDDPETPTGPPTTRYSGSNSKEPYYDDYYERPGKQFSARSVSSSYPMMAAVSASQVGFPADSDYAATGHGGGHGHSGGGHGHGGHSGGGGGGWGTELLRYHESVSKVDNSSLGLLGLLGLLSLLSNVLLLITTTTTAAPAGRRRREVDPFTELQLDSENKVEEICQRVLPSLNVIGHVQNGKIPVNCSHQEVCTTNQILVNEFGIQGRTVGSMLSKAIVKMLKEVNQSPAADKYLLQASLDGRNGENCERAYPTCRQLEKGKHSLSQLVSPEQVTAIVLRKNPRLIPSSN</sequence>
<dbReference type="AlphaFoldDB" id="A0A226ES31"/>
<feature type="compositionally biased region" description="Polar residues" evidence="1">
    <location>
        <begin position="27"/>
        <end position="37"/>
    </location>
</feature>
<keyword evidence="2" id="KW-0732">Signal</keyword>
<feature type="chain" id="PRO_5012804857" evidence="2">
    <location>
        <begin position="19"/>
        <end position="332"/>
    </location>
</feature>
<name>A0A226ES31_FOLCA</name>
<evidence type="ECO:0000256" key="2">
    <source>
        <dbReference type="SAM" id="SignalP"/>
    </source>
</evidence>
<organism evidence="3 4">
    <name type="scientific">Folsomia candida</name>
    <name type="common">Springtail</name>
    <dbReference type="NCBI Taxonomy" id="158441"/>
    <lineage>
        <taxon>Eukaryota</taxon>
        <taxon>Metazoa</taxon>
        <taxon>Ecdysozoa</taxon>
        <taxon>Arthropoda</taxon>
        <taxon>Hexapoda</taxon>
        <taxon>Collembola</taxon>
        <taxon>Entomobryomorpha</taxon>
        <taxon>Isotomoidea</taxon>
        <taxon>Isotomidae</taxon>
        <taxon>Proisotominae</taxon>
        <taxon>Folsomia</taxon>
    </lineage>
</organism>
<comment type="caution">
    <text evidence="3">The sequence shown here is derived from an EMBL/GenBank/DDBJ whole genome shotgun (WGS) entry which is preliminary data.</text>
</comment>
<accession>A0A226ES31</accession>
<feature type="region of interest" description="Disordered" evidence="1">
    <location>
        <begin position="109"/>
        <end position="131"/>
    </location>
</feature>
<reference evidence="3 4" key="1">
    <citation type="submission" date="2015-12" db="EMBL/GenBank/DDBJ databases">
        <title>The genome of Folsomia candida.</title>
        <authorList>
            <person name="Faddeeva A."/>
            <person name="Derks M.F."/>
            <person name="Anvar Y."/>
            <person name="Smit S."/>
            <person name="Van Straalen N."/>
            <person name="Roelofs D."/>
        </authorList>
    </citation>
    <scope>NUCLEOTIDE SEQUENCE [LARGE SCALE GENOMIC DNA]</scope>
    <source>
        <strain evidence="3 4">VU population</strain>
        <tissue evidence="3">Whole body</tissue>
    </source>
</reference>
<dbReference type="Proteomes" id="UP000198287">
    <property type="component" value="Unassembled WGS sequence"/>
</dbReference>
<evidence type="ECO:0000313" key="4">
    <source>
        <dbReference type="Proteomes" id="UP000198287"/>
    </source>
</evidence>
<evidence type="ECO:0000256" key="1">
    <source>
        <dbReference type="SAM" id="MobiDB-lite"/>
    </source>
</evidence>
<dbReference type="PANTHER" id="PTHR41158">
    <property type="entry name" value="AGAP010294-PA"/>
    <property type="match status" value="1"/>
</dbReference>
<dbReference type="OMA" id="NCERAYP"/>